<evidence type="ECO:0000256" key="1">
    <source>
        <dbReference type="SAM" id="Phobius"/>
    </source>
</evidence>
<evidence type="ECO:0000313" key="2">
    <source>
        <dbReference type="EMBL" id="XAT64361.1"/>
    </source>
</evidence>
<keyword evidence="1" id="KW-0472">Membrane</keyword>
<sequence>MLEYVAIAIMTIGLFFLIRGITETVEIPHTQDVHPHPVNFDPAVKTDDFEFEKKEKVKAGGVVLIGPIPIVFGDSKYATYALILTLVIMLLSIILWVNAV</sequence>
<dbReference type="RefSeq" id="WP_203218933.1">
    <property type="nucleotide sequence ID" value="NZ_CP087714.1"/>
</dbReference>
<feature type="transmembrane region" description="Helical" evidence="1">
    <location>
        <begin position="77"/>
        <end position="97"/>
    </location>
</feature>
<dbReference type="InterPro" id="IPR002849">
    <property type="entry name" value="DUF131"/>
</dbReference>
<evidence type="ECO:0000313" key="3">
    <source>
        <dbReference type="Proteomes" id="UP001492541"/>
    </source>
</evidence>
<dbReference type="GeneID" id="90448629"/>
<dbReference type="Pfam" id="PF01998">
    <property type="entry name" value="DUF131"/>
    <property type="match status" value="1"/>
</dbReference>
<name>A0ABZ3H6S7_GEOAI</name>
<organism evidence="2 3">
    <name type="scientific">Geoglobus acetivorans</name>
    <dbReference type="NCBI Taxonomy" id="565033"/>
    <lineage>
        <taxon>Archaea</taxon>
        <taxon>Methanobacteriati</taxon>
        <taxon>Methanobacteriota</taxon>
        <taxon>Archaeoglobi</taxon>
        <taxon>Archaeoglobales</taxon>
        <taxon>Archaeoglobaceae</taxon>
        <taxon>Geoglobus</taxon>
    </lineage>
</organism>
<accession>A0ABZ3H6S7</accession>
<keyword evidence="1" id="KW-1133">Transmembrane helix</keyword>
<proteinExistence type="predicted"/>
<dbReference type="NCBIfam" id="TIGR00304">
    <property type="entry name" value="TIGR00304 family membrane protein"/>
    <property type="match status" value="1"/>
</dbReference>
<keyword evidence="1" id="KW-0812">Transmembrane</keyword>
<reference evidence="2 3" key="1">
    <citation type="submission" date="2021-11" db="EMBL/GenBank/DDBJ databases">
        <title>Whole genome of Geoglobus acetivorans.</title>
        <authorList>
            <person name="Liu D."/>
        </authorList>
    </citation>
    <scope>NUCLEOTIDE SEQUENCE [LARGE SCALE GENOMIC DNA]</scope>
    <source>
        <strain evidence="2 3">SBH6</strain>
    </source>
</reference>
<dbReference type="Proteomes" id="UP001492541">
    <property type="component" value="Chromosome"/>
</dbReference>
<dbReference type="EMBL" id="CP087714">
    <property type="protein sequence ID" value="XAT64361.1"/>
    <property type="molecule type" value="Genomic_DNA"/>
</dbReference>
<protein>
    <submittedName>
        <fullName evidence="2">DUF131 domain-containing protein</fullName>
    </submittedName>
</protein>
<keyword evidence="3" id="KW-1185">Reference proteome</keyword>
<gene>
    <name evidence="2" type="ORF">LPQ35_03050</name>
</gene>